<gene>
    <name evidence="3" type="ORF">EI77_03203</name>
</gene>
<evidence type="ECO:0000256" key="1">
    <source>
        <dbReference type="SAM" id="MobiDB-lite"/>
    </source>
</evidence>
<proteinExistence type="predicted"/>
<dbReference type="AlphaFoldDB" id="A0A4R7RTE0"/>
<sequence length="398" mass="43311">MQGPETAPDAPSSPAASIDEDSISVVEVAEAAPPFRAPTPTSDTLPQRNPLIQAWSRIGGGSLALSLLIHLGIIFAGGLIVFTTAIQEKAVDFLPGGGSPQGDKASQALSHQVQQKRQSTLNKKIPRQRLVSTNLNSAISLPDSPPDLLDVPDVSSMLGSGKLSTTMGASSLSSFGPGSGLGSMSGITFQPITMFGKEMKDTRRIAVVMDVSRSMTKYLPAVVAELDKIARQSVLVLYFGCGLNEPKERIDDKIRKTAGDDFASFWQNWEGKASIKLTADERKKLKYDPKQPMPLEAIYKKLAGRPNTYYIGFNGIGHTQSALMCNEITEADTVYWFADFQDAVTEDVMNQVRRKLKYRKQKLYMHASVRGRSFDKVREGLVIPLGGEVMETEVKAAK</sequence>
<evidence type="ECO:0000313" key="3">
    <source>
        <dbReference type="EMBL" id="TDU68086.1"/>
    </source>
</evidence>
<name>A0A4R7RTE0_9BACT</name>
<keyword evidence="2" id="KW-0472">Membrane</keyword>
<keyword evidence="2" id="KW-1133">Transmembrane helix</keyword>
<feature type="compositionally biased region" description="Polar residues" evidence="1">
    <location>
        <begin position="107"/>
        <end position="122"/>
    </location>
</feature>
<comment type="caution">
    <text evidence="3">The sequence shown here is derived from an EMBL/GenBank/DDBJ whole genome shotgun (WGS) entry which is preliminary data.</text>
</comment>
<keyword evidence="4" id="KW-1185">Reference proteome</keyword>
<evidence type="ECO:0000313" key="4">
    <source>
        <dbReference type="Proteomes" id="UP000295662"/>
    </source>
</evidence>
<dbReference type="EMBL" id="SOCA01000006">
    <property type="protein sequence ID" value="TDU68086.1"/>
    <property type="molecule type" value="Genomic_DNA"/>
</dbReference>
<feature type="region of interest" description="Disordered" evidence="1">
    <location>
        <begin position="97"/>
        <end position="126"/>
    </location>
</feature>
<dbReference type="Proteomes" id="UP000295662">
    <property type="component" value="Unassembled WGS sequence"/>
</dbReference>
<reference evidence="3 4" key="1">
    <citation type="submission" date="2019-03" db="EMBL/GenBank/DDBJ databases">
        <title>Genomic Encyclopedia of Archaeal and Bacterial Type Strains, Phase II (KMG-II): from individual species to whole genera.</title>
        <authorList>
            <person name="Goeker M."/>
        </authorList>
    </citation>
    <scope>NUCLEOTIDE SEQUENCE [LARGE SCALE GENOMIC DNA]</scope>
    <source>
        <strain evidence="3 4">ATCC 25309</strain>
    </source>
</reference>
<dbReference type="OrthoDB" id="181055at2"/>
<feature type="transmembrane region" description="Helical" evidence="2">
    <location>
        <begin position="63"/>
        <end position="86"/>
    </location>
</feature>
<evidence type="ECO:0000256" key="2">
    <source>
        <dbReference type="SAM" id="Phobius"/>
    </source>
</evidence>
<organism evidence="3 4">
    <name type="scientific">Prosthecobacter fusiformis</name>
    <dbReference type="NCBI Taxonomy" id="48464"/>
    <lineage>
        <taxon>Bacteria</taxon>
        <taxon>Pseudomonadati</taxon>
        <taxon>Verrucomicrobiota</taxon>
        <taxon>Verrucomicrobiia</taxon>
        <taxon>Verrucomicrobiales</taxon>
        <taxon>Verrucomicrobiaceae</taxon>
        <taxon>Prosthecobacter</taxon>
    </lineage>
</organism>
<accession>A0A4R7RTE0</accession>
<dbReference type="RefSeq" id="WP_133796230.1">
    <property type="nucleotide sequence ID" value="NZ_SOCA01000006.1"/>
</dbReference>
<keyword evidence="2" id="KW-0812">Transmembrane</keyword>
<protein>
    <submittedName>
        <fullName evidence="3">Uncharacterized protein</fullName>
    </submittedName>
</protein>